<feature type="compositionally biased region" description="Low complexity" evidence="1">
    <location>
        <begin position="36"/>
        <end position="58"/>
    </location>
</feature>
<comment type="caution">
    <text evidence="2">The sequence shown here is derived from an EMBL/GenBank/DDBJ whole genome shotgun (WGS) entry which is preliminary data.</text>
</comment>
<keyword evidence="3" id="KW-1185">Reference proteome</keyword>
<feature type="compositionally biased region" description="Low complexity" evidence="1">
    <location>
        <begin position="68"/>
        <end position="77"/>
    </location>
</feature>
<feature type="compositionally biased region" description="Basic and acidic residues" evidence="1">
    <location>
        <begin position="105"/>
        <end position="119"/>
    </location>
</feature>
<sequence>MEGVGARLGRSSTRYGPATVFTGPVRKWKKRWVHVTSSSSNTTPSANHNNGNNGSHLLLYKWTPLSQSNGSNNNNNNGKDEAPAVTEEPAKRKFRYVPISVIEEQKREEAENVEDESKPNAESMMSDSSPAVNDRKPHINEVDMEENEEKSHTGRHDLNETSLDLSLGLKAHDGNKDQSEGGDAEMKPTSNSETDGRPKRKSIAPDLEMRVSVEIEENAAAGAAH</sequence>
<reference evidence="2 3" key="1">
    <citation type="submission" date="2021-07" db="EMBL/GenBank/DDBJ databases">
        <title>The Aristolochia fimbriata genome: insights into angiosperm evolution, floral development and chemical biosynthesis.</title>
        <authorList>
            <person name="Jiao Y."/>
        </authorList>
    </citation>
    <scope>NUCLEOTIDE SEQUENCE [LARGE SCALE GENOMIC DNA]</scope>
    <source>
        <strain evidence="2">IBCAS-2021</strain>
        <tissue evidence="2">Leaf</tissue>
    </source>
</reference>
<feature type="compositionally biased region" description="Basic and acidic residues" evidence="1">
    <location>
        <begin position="170"/>
        <end position="179"/>
    </location>
</feature>
<dbReference type="EMBL" id="JAINDJ010000003">
    <property type="protein sequence ID" value="KAG9455075.1"/>
    <property type="molecule type" value="Genomic_DNA"/>
</dbReference>
<protein>
    <submittedName>
        <fullName evidence="2">Uncharacterized protein</fullName>
    </submittedName>
</protein>
<proteinExistence type="predicted"/>
<evidence type="ECO:0000313" key="3">
    <source>
        <dbReference type="Proteomes" id="UP000825729"/>
    </source>
</evidence>
<name>A0AAV7F1Q8_ARIFI</name>
<feature type="compositionally biased region" description="Basic and acidic residues" evidence="1">
    <location>
        <begin position="149"/>
        <end position="159"/>
    </location>
</feature>
<accession>A0AAV7F1Q8</accession>
<organism evidence="2 3">
    <name type="scientific">Aristolochia fimbriata</name>
    <name type="common">White veined hardy Dutchman's pipe vine</name>
    <dbReference type="NCBI Taxonomy" id="158543"/>
    <lineage>
        <taxon>Eukaryota</taxon>
        <taxon>Viridiplantae</taxon>
        <taxon>Streptophyta</taxon>
        <taxon>Embryophyta</taxon>
        <taxon>Tracheophyta</taxon>
        <taxon>Spermatophyta</taxon>
        <taxon>Magnoliopsida</taxon>
        <taxon>Magnoliidae</taxon>
        <taxon>Piperales</taxon>
        <taxon>Aristolochiaceae</taxon>
        <taxon>Aristolochia</taxon>
    </lineage>
</organism>
<dbReference type="Proteomes" id="UP000825729">
    <property type="component" value="Unassembled WGS sequence"/>
</dbReference>
<evidence type="ECO:0000256" key="1">
    <source>
        <dbReference type="SAM" id="MobiDB-lite"/>
    </source>
</evidence>
<feature type="region of interest" description="Disordered" evidence="1">
    <location>
        <begin position="105"/>
        <end position="225"/>
    </location>
</feature>
<dbReference type="AlphaFoldDB" id="A0AAV7F1Q8"/>
<feature type="region of interest" description="Disordered" evidence="1">
    <location>
        <begin position="36"/>
        <end position="90"/>
    </location>
</feature>
<gene>
    <name evidence="2" type="ORF">H6P81_007979</name>
</gene>
<dbReference type="PANTHER" id="PTHR34572:SF1">
    <property type="entry name" value="GOLGIN FAMILY A PROTEIN"/>
    <property type="match status" value="1"/>
</dbReference>
<evidence type="ECO:0000313" key="2">
    <source>
        <dbReference type="EMBL" id="KAG9455075.1"/>
    </source>
</evidence>
<dbReference type="PANTHER" id="PTHR34572">
    <property type="entry name" value="GOLGIN FAMILY A PROTEIN"/>
    <property type="match status" value="1"/>
</dbReference>